<keyword evidence="4 6" id="KW-0472">Membrane</keyword>
<keyword evidence="9" id="KW-1185">Reference proteome</keyword>
<name>A0A1I6I7N5_9FLAO</name>
<evidence type="ECO:0000256" key="2">
    <source>
        <dbReference type="ARBA" id="ARBA00022692"/>
    </source>
</evidence>
<gene>
    <name evidence="8" type="ORF">SAMN04488010_1262</name>
</gene>
<feature type="region of interest" description="Disordered" evidence="5">
    <location>
        <begin position="1644"/>
        <end position="1668"/>
    </location>
</feature>
<dbReference type="InterPro" id="IPR007452">
    <property type="entry name" value="TamB_C"/>
</dbReference>
<keyword evidence="2 6" id="KW-0812">Transmembrane</keyword>
<evidence type="ECO:0000313" key="8">
    <source>
        <dbReference type="EMBL" id="SFR62767.1"/>
    </source>
</evidence>
<dbReference type="GO" id="GO:0009306">
    <property type="term" value="P:protein secretion"/>
    <property type="evidence" value="ECO:0007669"/>
    <property type="project" value="InterPro"/>
</dbReference>
<keyword evidence="3 6" id="KW-1133">Transmembrane helix</keyword>
<sequence length="1668" mass="184056">MTEKNQKIKKYIKLLGKIILGVLLLFFILVLVVRTPWAQNLIVSKVTSYISDKTNTKVEVGTIYLTFSGDIQAENIYLEDTKGDTLFYSKSLQADIPLYPVIFKNELSIDGVVSEGVVANISRGNNPEEFNFIFLLDALTTPTDTTATAAEPMNISVGSLDLTDWKLDYTDAYLGTNIGLVLGDLALDVTKFDLDAMKFALDDLAINNTKFTYLQSHPFPVTEDTATSKLPFITVDEFNLNDLNIIYNSKPDGINTNMNLGTVELTEILADVSKNRYETNDLIFQNSLIHLQLTNAESEDTVTTKNKEFKWPEFIIAANNIDLAENTISYTLNNQKQDVNAFNPNAFKIQQFQLLAKNLKYEPEKVNLSVTKFSFSEPSGIRLDQLAFKAGLTDTDASLSNMVFQMNKSSAKADLNINFNSLNEAIRSPEKTTLSASISDLILEIEDVQKLSSTLVQNQYLDSLSIHPIIGSLNAQGSLKEVNDFNTQLQWGPETLIAANGSIRNLTDTDSLSYDLNNISFKSTKKAVDKIISSKELSISIPETINMEGSLSGGLTWVRPNLNIKIPEGSAQINALVNYGENIKFNGAISLDSLQLGKLLHNEQLGKLSLKINGKGSGSELNNFNADIDGSISQIQYGGYAYNEIAITGKLKDGSGTITANIDDPNLNMKVNSNLVLSSQVNDIIFSSNIIGADLQKLGLTKNNIKIAANINGNYTGTPSNFTVNANIEDGIAIADNEQYQVSSIVLKAHIEDSITDVTINSNFLTGQLASNASPNRITNALKRQIEHYFSTEDSTFESDENIEAKLALAVIPTPVLSKVFFDGVEDLDSLNIDASFNSRKRKISAEIKVPHIAYAGSSVDSLNAFVKGDSLDLKFSAGLADLIYDPINLKQTYVTGSLKNKELLLDFTSKNDTVQIMKIKSSLVFQKDTLKLHINPDDLILNKKQWEIPEDNSIVIAESFSDFKNVILSRNSQKMEISNKVPKMQTEHIGILFENFQLQTFLSFFNPDEALAKGKVEGDFVILNPYSASGLVANMDIKDFQVMQSPLGTLTLDASSKSLSDYDFDLALKDGGAELTLTGDYTAKENRADLNMELDIQKLEANIIQGFSNKQLTDAKGYLDGSLLVNGTLAEPKYSGRINFNDFGLTLAAYKSALSIDNQFIDIDQDKTTFNSFTINDINQGELTVDGNVITKSFNNPGFDLSVKTDQFRILNSKKGDDELVYGIASIKADLTVKGNLELPIIDGKIRVRDITDLTYVVPQDQLNIQERDGVVIFVNRENPEAILTRNDGEKSNSFFAGMDINTILEIGNEAKFTVVLDEKTQDKLQASGAATLNLNIDPNQDIRLSGRLELNSGFYRTSLYNLVSREFKLQKGSSIIWSGDPYDAKMDVTAIYEIETSASSLMSSISYGQDSNVSGSYQQATDFLVYLNIDGQLTQPEISFALDMPESAQGSFGGAVYGRIQQLNEQESELNKQIFSLLALNRFYPTTGSDGSSGGAISIARNNVNKVLSNELNTISDKLLGKTGFKLGFDLDSFEDYESGSAQNRTQLNINASKKLFNDRLIVTAGSAVDVEGSASSSETETPIIGNVTLEYLLSEEGTYRLKGFRRQEYQNIIDGQLIVTGVAFIFDREFNKFSQLFSPIKKENTEDKPSKKDLKKKEEQENLEK</sequence>
<evidence type="ECO:0000256" key="5">
    <source>
        <dbReference type="SAM" id="MobiDB-lite"/>
    </source>
</evidence>
<evidence type="ECO:0000313" key="9">
    <source>
        <dbReference type="Proteomes" id="UP000199462"/>
    </source>
</evidence>
<dbReference type="STRING" id="440514.SAMN04488010_1262"/>
<evidence type="ECO:0000256" key="4">
    <source>
        <dbReference type="ARBA" id="ARBA00023136"/>
    </source>
</evidence>
<accession>A0A1I6I7N5</accession>
<evidence type="ECO:0000256" key="1">
    <source>
        <dbReference type="ARBA" id="ARBA00004167"/>
    </source>
</evidence>
<proteinExistence type="predicted"/>
<dbReference type="EMBL" id="FOYX01000001">
    <property type="protein sequence ID" value="SFR62767.1"/>
    <property type="molecule type" value="Genomic_DNA"/>
</dbReference>
<dbReference type="RefSeq" id="WP_091902175.1">
    <property type="nucleotide sequence ID" value="NZ_FOYX01000001.1"/>
</dbReference>
<evidence type="ECO:0000259" key="7">
    <source>
        <dbReference type="Pfam" id="PF04357"/>
    </source>
</evidence>
<dbReference type="Proteomes" id="UP000199462">
    <property type="component" value="Unassembled WGS sequence"/>
</dbReference>
<dbReference type="GO" id="GO:0005886">
    <property type="term" value="C:plasma membrane"/>
    <property type="evidence" value="ECO:0007669"/>
    <property type="project" value="InterPro"/>
</dbReference>
<evidence type="ECO:0000256" key="6">
    <source>
        <dbReference type="SAM" id="Phobius"/>
    </source>
</evidence>
<comment type="subcellular location">
    <subcellularLocation>
        <location evidence="1">Membrane</location>
        <topology evidence="1">Single-pass membrane protein</topology>
    </subcellularLocation>
</comment>
<protein>
    <recommendedName>
        <fullName evidence="7">Translocation and assembly module TamB C-terminal domain-containing protein</fullName>
    </recommendedName>
</protein>
<feature type="transmembrane region" description="Helical" evidence="6">
    <location>
        <begin position="12"/>
        <end position="33"/>
    </location>
</feature>
<evidence type="ECO:0000256" key="3">
    <source>
        <dbReference type="ARBA" id="ARBA00022989"/>
    </source>
</evidence>
<organism evidence="8 9">
    <name type="scientific">Maribacter stanieri</name>
    <dbReference type="NCBI Taxonomy" id="440514"/>
    <lineage>
        <taxon>Bacteria</taxon>
        <taxon>Pseudomonadati</taxon>
        <taxon>Bacteroidota</taxon>
        <taxon>Flavobacteriia</taxon>
        <taxon>Flavobacteriales</taxon>
        <taxon>Flavobacteriaceae</taxon>
        <taxon>Maribacter</taxon>
    </lineage>
</organism>
<reference evidence="9" key="1">
    <citation type="submission" date="2016-10" db="EMBL/GenBank/DDBJ databases">
        <authorList>
            <person name="Varghese N."/>
            <person name="Submissions S."/>
        </authorList>
    </citation>
    <scope>NUCLEOTIDE SEQUENCE [LARGE SCALE GENOMIC DNA]</scope>
    <source>
        <strain evidence="9">DSM 19891</strain>
    </source>
</reference>
<feature type="domain" description="Translocation and assembly module TamB C-terminal" evidence="7">
    <location>
        <begin position="1174"/>
        <end position="1633"/>
    </location>
</feature>
<dbReference type="Pfam" id="PF04357">
    <property type="entry name" value="TamB"/>
    <property type="match status" value="1"/>
</dbReference>